<dbReference type="Pfam" id="PF06803">
    <property type="entry name" value="DUF1232"/>
    <property type="match status" value="1"/>
</dbReference>
<proteinExistence type="predicted"/>
<comment type="subcellular location">
    <subcellularLocation>
        <location evidence="1">Endomembrane system</location>
        <topology evidence="1">Multi-pass membrane protein</topology>
    </subcellularLocation>
</comment>
<dbReference type="RefSeq" id="WP_079668135.1">
    <property type="nucleotide sequence ID" value="NZ_FUYZ01000013.1"/>
</dbReference>
<evidence type="ECO:0000256" key="4">
    <source>
        <dbReference type="ARBA" id="ARBA00023136"/>
    </source>
</evidence>
<sequence>MKYSKMKLAQEALKHKGLLQKIPAVYRMIKAWRSGKYSMKITDILFPALALVYVISPIDIIPDFVPFVGALDDLAILAFAIPMLLKEVDKYLIWEFQQKDKSPQGQIVDAEIVE</sequence>
<keyword evidence="2 5" id="KW-0812">Transmembrane</keyword>
<keyword evidence="3 5" id="KW-1133">Transmembrane helix</keyword>
<dbReference type="InterPro" id="IPR010652">
    <property type="entry name" value="DUF1232"/>
</dbReference>
<dbReference type="AlphaFoldDB" id="A0A1T5GKC7"/>
<dbReference type="Proteomes" id="UP000191112">
    <property type="component" value="Unassembled WGS sequence"/>
</dbReference>
<dbReference type="OrthoDB" id="9800034at2"/>
<evidence type="ECO:0000256" key="3">
    <source>
        <dbReference type="ARBA" id="ARBA00022989"/>
    </source>
</evidence>
<accession>A0A1T5GKC7</accession>
<keyword evidence="4 5" id="KW-0472">Membrane</keyword>
<gene>
    <name evidence="7" type="ORF">SAMN05660477_02916</name>
</gene>
<evidence type="ECO:0000313" key="7">
    <source>
        <dbReference type="EMBL" id="SKC08849.1"/>
    </source>
</evidence>
<evidence type="ECO:0000256" key="2">
    <source>
        <dbReference type="ARBA" id="ARBA00022692"/>
    </source>
</evidence>
<evidence type="ECO:0000256" key="5">
    <source>
        <dbReference type="SAM" id="Phobius"/>
    </source>
</evidence>
<evidence type="ECO:0000256" key="1">
    <source>
        <dbReference type="ARBA" id="ARBA00004127"/>
    </source>
</evidence>
<protein>
    <submittedName>
        <fullName evidence="7">Uncharacterized membrane protein YkvA, DUF1232 family</fullName>
    </submittedName>
</protein>
<dbReference type="GO" id="GO:0012505">
    <property type="term" value="C:endomembrane system"/>
    <property type="evidence" value="ECO:0007669"/>
    <property type="project" value="UniProtKB-SubCell"/>
</dbReference>
<reference evidence="7 8" key="1">
    <citation type="submission" date="2017-02" db="EMBL/GenBank/DDBJ databases">
        <authorList>
            <person name="Peterson S.W."/>
        </authorList>
    </citation>
    <scope>NUCLEOTIDE SEQUENCE [LARGE SCALE GENOMIC DNA]</scope>
    <source>
        <strain evidence="7 8">DSM 22323</strain>
    </source>
</reference>
<organism evidence="7 8">
    <name type="scientific">Soonwooa buanensis</name>
    <dbReference type="NCBI Taxonomy" id="619805"/>
    <lineage>
        <taxon>Bacteria</taxon>
        <taxon>Pseudomonadati</taxon>
        <taxon>Bacteroidota</taxon>
        <taxon>Flavobacteriia</taxon>
        <taxon>Flavobacteriales</taxon>
        <taxon>Weeksellaceae</taxon>
        <taxon>Chryseobacterium group</taxon>
        <taxon>Soonwooa</taxon>
    </lineage>
</organism>
<evidence type="ECO:0000313" key="8">
    <source>
        <dbReference type="Proteomes" id="UP000191112"/>
    </source>
</evidence>
<keyword evidence="8" id="KW-1185">Reference proteome</keyword>
<name>A0A1T5GKC7_9FLAO</name>
<evidence type="ECO:0000259" key="6">
    <source>
        <dbReference type="Pfam" id="PF06803"/>
    </source>
</evidence>
<feature type="domain" description="DUF1232" evidence="6">
    <location>
        <begin position="47"/>
        <end position="79"/>
    </location>
</feature>
<dbReference type="EMBL" id="FUYZ01000013">
    <property type="protein sequence ID" value="SKC08849.1"/>
    <property type="molecule type" value="Genomic_DNA"/>
</dbReference>
<feature type="transmembrane region" description="Helical" evidence="5">
    <location>
        <begin position="37"/>
        <end position="58"/>
    </location>
</feature>